<feature type="region of interest" description="Disordered" evidence="1">
    <location>
        <begin position="192"/>
        <end position="214"/>
    </location>
</feature>
<feature type="transmembrane region" description="Helical" evidence="2">
    <location>
        <begin position="67"/>
        <end position="87"/>
    </location>
</feature>
<feature type="compositionally biased region" description="Polar residues" evidence="1">
    <location>
        <begin position="125"/>
        <end position="139"/>
    </location>
</feature>
<dbReference type="Proteomes" id="UP000046393">
    <property type="component" value="Unplaced"/>
</dbReference>
<evidence type="ECO:0000313" key="3">
    <source>
        <dbReference type="Proteomes" id="UP000046393"/>
    </source>
</evidence>
<evidence type="ECO:0000256" key="1">
    <source>
        <dbReference type="SAM" id="MobiDB-lite"/>
    </source>
</evidence>
<protein>
    <submittedName>
        <fullName evidence="4">Miff domain-containing protein</fullName>
    </submittedName>
</protein>
<organism evidence="3 4">
    <name type="scientific">Syphacia muris</name>
    <dbReference type="NCBI Taxonomy" id="451379"/>
    <lineage>
        <taxon>Eukaryota</taxon>
        <taxon>Metazoa</taxon>
        <taxon>Ecdysozoa</taxon>
        <taxon>Nematoda</taxon>
        <taxon>Chromadorea</taxon>
        <taxon>Rhabditida</taxon>
        <taxon>Spirurina</taxon>
        <taxon>Oxyuridomorpha</taxon>
        <taxon>Oxyuroidea</taxon>
        <taxon>Oxyuridae</taxon>
        <taxon>Syphacia</taxon>
    </lineage>
</organism>
<feature type="compositionally biased region" description="Polar residues" evidence="1">
    <location>
        <begin position="338"/>
        <end position="350"/>
    </location>
</feature>
<feature type="compositionally biased region" description="Polar residues" evidence="1">
    <location>
        <begin position="193"/>
        <end position="208"/>
    </location>
</feature>
<evidence type="ECO:0000313" key="4">
    <source>
        <dbReference type="WBParaSite" id="SMUV_0000622601-mRNA-1"/>
    </source>
</evidence>
<feature type="transmembrane region" description="Helical" evidence="2">
    <location>
        <begin position="41"/>
        <end position="61"/>
    </location>
</feature>
<proteinExistence type="predicted"/>
<reference evidence="4" key="1">
    <citation type="submission" date="2016-04" db="UniProtKB">
        <authorList>
            <consortium name="WormBaseParasite"/>
        </authorList>
    </citation>
    <scope>IDENTIFICATION</scope>
</reference>
<sequence>MNITFVVIKNAQIRDLTTQRLMNSTRIRALLIQQKNQLKRVFGGVPISSATIFLTKLQNVVEDNTRLLTLVGLVGFFITVTYVIAAVKVCRDHYYKKLAKRRSVIRAVSENNVPDYGSCEETPRQKLQASSRTQNQINPSEMLDLDVSIPVPSPSSIDDRSIQRMFECDPSQLPSEQPLWSRNVSLEEPIAETNKQLNTKQRQNSKNKFPTDETNKELLVNQPQLQLNNVDDAMEISEYDNQNNKTAEYRDKFCEKITAEPRVIRSKTAHEIGNWSSDSEDDQNDVYYRLSEVEDDETKLEGYNKNETDSDSDEPRKVNHESSLDNTHSYQRLEESPTPVSRISESTTMI</sequence>
<keyword evidence="2" id="KW-1133">Transmembrane helix</keyword>
<keyword evidence="2" id="KW-0812">Transmembrane</keyword>
<dbReference type="AlphaFoldDB" id="A0A0N5ANN3"/>
<dbReference type="WBParaSite" id="SMUV_0000622601-mRNA-1">
    <property type="protein sequence ID" value="SMUV_0000622601-mRNA-1"/>
    <property type="gene ID" value="SMUV_0000622601"/>
</dbReference>
<keyword evidence="2" id="KW-0472">Membrane</keyword>
<keyword evidence="3" id="KW-1185">Reference proteome</keyword>
<feature type="region of interest" description="Disordered" evidence="1">
    <location>
        <begin position="115"/>
        <end position="143"/>
    </location>
</feature>
<feature type="region of interest" description="Disordered" evidence="1">
    <location>
        <begin position="294"/>
        <end position="350"/>
    </location>
</feature>
<name>A0A0N5ANN3_9BILA</name>
<feature type="compositionally biased region" description="Basic and acidic residues" evidence="1">
    <location>
        <begin position="299"/>
        <end position="323"/>
    </location>
</feature>
<evidence type="ECO:0000256" key="2">
    <source>
        <dbReference type="SAM" id="Phobius"/>
    </source>
</evidence>
<accession>A0A0N5ANN3</accession>